<name>A0A318JE49_9BURK</name>
<feature type="active site" description="Nucleophile" evidence="4">
    <location>
        <position position="41"/>
    </location>
</feature>
<keyword evidence="3 4" id="KW-0443">Lipid metabolism</keyword>
<dbReference type="PANTHER" id="PTHR14226:SF57">
    <property type="entry name" value="BLR7027 PROTEIN"/>
    <property type="match status" value="1"/>
</dbReference>
<keyword evidence="7" id="KW-1185">Reference proteome</keyword>
<evidence type="ECO:0000256" key="1">
    <source>
        <dbReference type="ARBA" id="ARBA00022801"/>
    </source>
</evidence>
<dbReference type="InterPro" id="IPR050301">
    <property type="entry name" value="NTE"/>
</dbReference>
<dbReference type="Proteomes" id="UP000247792">
    <property type="component" value="Unassembled WGS sequence"/>
</dbReference>
<dbReference type="PANTHER" id="PTHR14226">
    <property type="entry name" value="NEUROPATHY TARGET ESTERASE/SWISS CHEESE D.MELANOGASTER"/>
    <property type="match status" value="1"/>
</dbReference>
<feature type="short sequence motif" description="DGA/G" evidence="4">
    <location>
        <begin position="223"/>
        <end position="225"/>
    </location>
</feature>
<dbReference type="Pfam" id="PF12536">
    <property type="entry name" value="DUF3734"/>
    <property type="match status" value="1"/>
</dbReference>
<organism evidence="6 7">
    <name type="scientific">Undibacterium pigrum</name>
    <dbReference type="NCBI Taxonomy" id="401470"/>
    <lineage>
        <taxon>Bacteria</taxon>
        <taxon>Pseudomonadati</taxon>
        <taxon>Pseudomonadota</taxon>
        <taxon>Betaproteobacteria</taxon>
        <taxon>Burkholderiales</taxon>
        <taxon>Oxalobacteraceae</taxon>
        <taxon>Undibacterium</taxon>
    </lineage>
</organism>
<accession>A0A318JE49</accession>
<sequence>MSRQDTVLILQGGGALGVYQAGVYQQLHEAHTPLDWIIGTSIGAINSALIAGNPPEKRMAQLRAFWDSLAPDAVSRSNFWPGFSSGFSQNFAPIFPPGFAPAFSPWMNLSNNFNTLNAITQGVNGFFKPRFGAAWDINAKVPIEEAGFYDTSPLKATLEKYVDFDYLNDGPIRVSICAVDIDSGQGVVFDSKRERLGPEHIMASGALPPGFAPVKIGKRAYWDGGVYSNTPLDVFLDEERHADALCFMIDLWDPSETRPTSIVSAMTRYKSIQYASRSAEQLLIYQRMQDLQRAIRTLTEHLPAAERKKEELKPLMAMGCDHTINVVHLIMKALPDDNYFKDVDFSTATMEARWAAGIHDCKRALRHKSWQKPLPPHAGLVIHELPQEES</sequence>
<dbReference type="RefSeq" id="WP_110257726.1">
    <property type="nucleotide sequence ID" value="NZ_QJKB01000012.1"/>
</dbReference>
<dbReference type="EMBL" id="QJKB01000012">
    <property type="protein sequence ID" value="PXX38572.1"/>
    <property type="molecule type" value="Genomic_DNA"/>
</dbReference>
<proteinExistence type="predicted"/>
<dbReference type="InterPro" id="IPR016035">
    <property type="entry name" value="Acyl_Trfase/lysoPLipase"/>
</dbReference>
<dbReference type="AlphaFoldDB" id="A0A318JE49"/>
<evidence type="ECO:0000259" key="5">
    <source>
        <dbReference type="PROSITE" id="PS51635"/>
    </source>
</evidence>
<reference evidence="6 7" key="1">
    <citation type="submission" date="2018-05" db="EMBL/GenBank/DDBJ databases">
        <title>Genomic Encyclopedia of Type Strains, Phase IV (KMG-IV): sequencing the most valuable type-strain genomes for metagenomic binning, comparative biology and taxonomic classification.</title>
        <authorList>
            <person name="Goeker M."/>
        </authorList>
    </citation>
    <scope>NUCLEOTIDE SEQUENCE [LARGE SCALE GENOMIC DNA]</scope>
    <source>
        <strain evidence="6 7">DSM 19792</strain>
    </source>
</reference>
<evidence type="ECO:0000256" key="3">
    <source>
        <dbReference type="ARBA" id="ARBA00023098"/>
    </source>
</evidence>
<feature type="short sequence motif" description="GXSXG" evidence="4">
    <location>
        <begin position="39"/>
        <end position="43"/>
    </location>
</feature>
<dbReference type="Pfam" id="PF01734">
    <property type="entry name" value="Patatin"/>
    <property type="match status" value="1"/>
</dbReference>
<dbReference type="InterPro" id="IPR021095">
    <property type="entry name" value="DUF3734"/>
</dbReference>
<protein>
    <submittedName>
        <fullName evidence="6">NTE family protein</fullName>
    </submittedName>
</protein>
<dbReference type="GO" id="GO:0016042">
    <property type="term" value="P:lipid catabolic process"/>
    <property type="evidence" value="ECO:0007669"/>
    <property type="project" value="UniProtKB-UniRule"/>
</dbReference>
<dbReference type="CDD" id="cd07209">
    <property type="entry name" value="Pat_hypo_Ecoli_Z1214_like"/>
    <property type="match status" value="1"/>
</dbReference>
<dbReference type="Gene3D" id="3.40.1090.10">
    <property type="entry name" value="Cytosolic phospholipase A2 catalytic domain"/>
    <property type="match status" value="2"/>
</dbReference>
<evidence type="ECO:0000256" key="2">
    <source>
        <dbReference type="ARBA" id="ARBA00022963"/>
    </source>
</evidence>
<feature type="domain" description="PNPLA" evidence="5">
    <location>
        <begin position="8"/>
        <end position="236"/>
    </location>
</feature>
<dbReference type="InterPro" id="IPR002641">
    <property type="entry name" value="PNPLA_dom"/>
</dbReference>
<feature type="active site" description="Proton acceptor" evidence="4">
    <location>
        <position position="223"/>
    </location>
</feature>
<evidence type="ECO:0000313" key="7">
    <source>
        <dbReference type="Proteomes" id="UP000247792"/>
    </source>
</evidence>
<dbReference type="GO" id="GO:0016787">
    <property type="term" value="F:hydrolase activity"/>
    <property type="evidence" value="ECO:0007669"/>
    <property type="project" value="UniProtKB-UniRule"/>
</dbReference>
<dbReference type="OrthoDB" id="9770965at2"/>
<evidence type="ECO:0000313" key="6">
    <source>
        <dbReference type="EMBL" id="PXX38572.1"/>
    </source>
</evidence>
<feature type="short sequence motif" description="GXGXXG" evidence="4">
    <location>
        <begin position="12"/>
        <end position="17"/>
    </location>
</feature>
<keyword evidence="1 4" id="KW-0378">Hydrolase</keyword>
<gene>
    <name evidence="6" type="ORF">DFR42_11284</name>
</gene>
<dbReference type="SUPFAM" id="SSF52151">
    <property type="entry name" value="FabD/lysophospholipase-like"/>
    <property type="match status" value="1"/>
</dbReference>
<keyword evidence="2 4" id="KW-0442">Lipid degradation</keyword>
<evidence type="ECO:0000256" key="4">
    <source>
        <dbReference type="PROSITE-ProRule" id="PRU01161"/>
    </source>
</evidence>
<comment type="caution">
    <text evidence="6">The sequence shown here is derived from an EMBL/GenBank/DDBJ whole genome shotgun (WGS) entry which is preliminary data.</text>
</comment>
<dbReference type="PROSITE" id="PS51635">
    <property type="entry name" value="PNPLA"/>
    <property type="match status" value="1"/>
</dbReference>